<accession>A0A059T6I3</accession>
<dbReference type="EMBL" id="KJ094028">
    <property type="protein sequence ID" value="AHL19014.1"/>
    <property type="molecule type" value="Genomic_DNA"/>
</dbReference>
<sequence>MSQSEDLRHMKHLQKVVDCIQLLGKFIKHVNSQGDTYYSPMILEPLWSSDPSEVTQGSEEELQYLAMQVNALPHLNVKYHYTKGFLTKLTISEVPFDAKKDRL</sequence>
<name>A0A059T6I3_9CAUD</name>
<evidence type="ECO:0000313" key="1">
    <source>
        <dbReference type="EMBL" id="AHL19014.1"/>
    </source>
</evidence>
<organism evidence="1">
    <name type="scientific">Listeria phage LP-083-1</name>
    <dbReference type="NCBI Taxonomy" id="1458854"/>
    <lineage>
        <taxon>Viruses</taxon>
        <taxon>Duplodnaviria</taxon>
        <taxon>Heunggongvirae</taxon>
        <taxon>Uroviricota</taxon>
        <taxon>Caudoviricetes</taxon>
    </lineage>
</organism>
<protein>
    <submittedName>
        <fullName evidence="1">Uncharacterized protein</fullName>
    </submittedName>
</protein>
<proteinExistence type="predicted"/>
<gene>
    <name evidence="1" type="ORF">LP083-1_049</name>
</gene>
<reference evidence="1" key="1">
    <citation type="journal article" date="2014" name="Appl. Environ. Microbiol.">
        <title>Comparative genomic and morphological analysis of Listeria phages isolated from farm environments.</title>
        <authorList>
            <person name="Denes T."/>
            <person name="Vongkamjan K."/>
            <person name="Ackermann H.W."/>
            <person name="Moreno Switt A.I."/>
            <person name="Wiedmann M."/>
            <person name="den Bakker H.C."/>
        </authorList>
    </citation>
    <scope>NUCLEOTIDE SEQUENCE</scope>
</reference>